<dbReference type="EMBL" id="JAWDJW010007993">
    <property type="protein sequence ID" value="KAK3061212.1"/>
    <property type="molecule type" value="Genomic_DNA"/>
</dbReference>
<gene>
    <name evidence="1" type="ORF">LTS18_006774</name>
</gene>
<accession>A0ACC3D3E6</accession>
<comment type="caution">
    <text evidence="1">The sequence shown here is derived from an EMBL/GenBank/DDBJ whole genome shotgun (WGS) entry which is preliminary data.</text>
</comment>
<sequence>MTDDFLNHPPSTPRTMTALASSSSAGLPGGGGQHHHLHQHRGGGADNSMLADPVQQNGNQVFCQSSTFTNGDVQFVTDDTVLAGMGHMNMMGNMFPGMTPGMTARWMQAGFAGPFDAEGHWGEVGMMWGAGGADAGGGGGGMQGGMGGGGGMNGVGGLPPPPPPPVQVEQSPHGRGMTG</sequence>
<evidence type="ECO:0000313" key="1">
    <source>
        <dbReference type="EMBL" id="KAK3061212.1"/>
    </source>
</evidence>
<organism evidence="1 2">
    <name type="scientific">Coniosporium uncinatum</name>
    <dbReference type="NCBI Taxonomy" id="93489"/>
    <lineage>
        <taxon>Eukaryota</taxon>
        <taxon>Fungi</taxon>
        <taxon>Dikarya</taxon>
        <taxon>Ascomycota</taxon>
        <taxon>Pezizomycotina</taxon>
        <taxon>Dothideomycetes</taxon>
        <taxon>Dothideomycetes incertae sedis</taxon>
        <taxon>Coniosporium</taxon>
    </lineage>
</organism>
<proteinExistence type="predicted"/>
<reference evidence="1" key="1">
    <citation type="submission" date="2024-09" db="EMBL/GenBank/DDBJ databases">
        <title>Black Yeasts Isolated from many extreme environments.</title>
        <authorList>
            <person name="Coleine C."/>
            <person name="Stajich J.E."/>
            <person name="Selbmann L."/>
        </authorList>
    </citation>
    <scope>NUCLEOTIDE SEQUENCE</scope>
    <source>
        <strain evidence="1">CCFEE 5737</strain>
    </source>
</reference>
<protein>
    <submittedName>
        <fullName evidence="1">Uncharacterized protein</fullName>
    </submittedName>
</protein>
<dbReference type="Proteomes" id="UP001186974">
    <property type="component" value="Unassembled WGS sequence"/>
</dbReference>
<keyword evidence="2" id="KW-1185">Reference proteome</keyword>
<name>A0ACC3D3E6_9PEZI</name>
<evidence type="ECO:0000313" key="2">
    <source>
        <dbReference type="Proteomes" id="UP001186974"/>
    </source>
</evidence>